<comment type="caution">
    <text evidence="2">The sequence shown here is derived from an EMBL/GenBank/DDBJ whole genome shotgun (WGS) entry which is preliminary data.</text>
</comment>
<accession>A0ABS4DVI8</accession>
<organism evidence="2 3">
    <name type="scientific">Rhizobium halophytocola</name>
    <dbReference type="NCBI Taxonomy" id="735519"/>
    <lineage>
        <taxon>Bacteria</taxon>
        <taxon>Pseudomonadati</taxon>
        <taxon>Pseudomonadota</taxon>
        <taxon>Alphaproteobacteria</taxon>
        <taxon>Hyphomicrobiales</taxon>
        <taxon>Rhizobiaceae</taxon>
        <taxon>Rhizobium/Agrobacterium group</taxon>
        <taxon>Rhizobium</taxon>
    </lineage>
</organism>
<dbReference type="EMBL" id="JAGGJU010000003">
    <property type="protein sequence ID" value="MBP1849697.1"/>
    <property type="molecule type" value="Genomic_DNA"/>
</dbReference>
<reference evidence="2 3" key="1">
    <citation type="submission" date="2021-03" db="EMBL/GenBank/DDBJ databases">
        <title>Genomic Encyclopedia of Type Strains, Phase IV (KMG-IV): sequencing the most valuable type-strain genomes for metagenomic binning, comparative biology and taxonomic classification.</title>
        <authorList>
            <person name="Goeker M."/>
        </authorList>
    </citation>
    <scope>NUCLEOTIDE SEQUENCE [LARGE SCALE GENOMIC DNA]</scope>
    <source>
        <strain evidence="2 3">DSM 21600</strain>
    </source>
</reference>
<keyword evidence="3" id="KW-1185">Reference proteome</keyword>
<evidence type="ECO:0000256" key="1">
    <source>
        <dbReference type="SAM" id="Phobius"/>
    </source>
</evidence>
<dbReference type="PANTHER" id="PTHR37813:SF1">
    <property type="entry name" value="FELS-2 PROPHAGE PROTEIN"/>
    <property type="match status" value="1"/>
</dbReference>
<keyword evidence="1" id="KW-0812">Transmembrane</keyword>
<keyword evidence="1" id="KW-1133">Transmembrane helix</keyword>
<protein>
    <submittedName>
        <fullName evidence="2">Phage-related protein</fullName>
    </submittedName>
</protein>
<dbReference type="PANTHER" id="PTHR37813">
    <property type="entry name" value="FELS-2 PROPHAGE PROTEIN"/>
    <property type="match status" value="1"/>
</dbReference>
<dbReference type="Gene3D" id="1.20.120.20">
    <property type="entry name" value="Apolipoprotein"/>
    <property type="match status" value="1"/>
</dbReference>
<name>A0ABS4DVI8_9HYPH</name>
<evidence type="ECO:0000313" key="2">
    <source>
        <dbReference type="EMBL" id="MBP1849697.1"/>
    </source>
</evidence>
<dbReference type="RefSeq" id="WP_209943035.1">
    <property type="nucleotide sequence ID" value="NZ_JAGGJU010000003.1"/>
</dbReference>
<sequence>MAGNAVIGALRVVLGLDTSAFEDGSKSASASVAKLGKGLQKAGVSLSTYLTAPLAAAGAGLAAAMKGVAEGVQETVKQAQVSNAGFETFQRLAYAAKSVGVESDKLADIFKDVNERVGEFSQTGGGAMKDFFDNIAPKVGLAANAFKDLSGPQALQLYYDSLKKAGASQQEMTFYLEALSSDATQLIPLLENSGEGFRKLGEGAAVITEDKASGLKAYNDAMRQLSEAVKGVAIALATSGLIDFVTQVATKASEWIAMLSQTNPEILKWGTVVAGLTAALGPVVVGLGLAVSAIAAIGLPVAAAIAGVAALTAAVIAFWPEIQQAGTVVADFVSGAWASFVSAWDGMVEKLGRVSTAVKEFSRDIYQAFADLPGKMLEIGGQIIEGLWNGIKAKWDSVKSGVSNIAGSITSSIKSTLGIHSPSQVMHEVGVNVMQGLQNGMDSLQGNVVASATTTAEGVRGAFSGLKDVGSDVGQGIQDAFEGIGSSIAGVIDGTKTWRDVALDALKSITQNLLSSANFGGGAFGGIFKGLLGGLFGFANGGSFNVGGAGGVDSQIVAFKASPKENVSITKPGQEAASHSGGIAGIRVYVDEDGNWRAAVQNEAYGVAQRVTKAGIQKYDSGLAGRMQQVTERNG</sequence>
<evidence type="ECO:0000313" key="3">
    <source>
        <dbReference type="Proteomes" id="UP000759443"/>
    </source>
</evidence>
<dbReference type="Proteomes" id="UP000759443">
    <property type="component" value="Unassembled WGS sequence"/>
</dbReference>
<feature type="transmembrane region" description="Helical" evidence="1">
    <location>
        <begin position="297"/>
        <end position="319"/>
    </location>
</feature>
<keyword evidence="1" id="KW-0472">Membrane</keyword>
<proteinExistence type="predicted"/>
<gene>
    <name evidence="2" type="ORF">J2Z17_001118</name>
</gene>
<feature type="transmembrane region" description="Helical" evidence="1">
    <location>
        <begin position="269"/>
        <end position="290"/>
    </location>
</feature>